<name>A0A183ITW4_9BILA</name>
<proteinExistence type="predicted"/>
<dbReference type="Proteomes" id="UP000270296">
    <property type="component" value="Unassembled WGS sequence"/>
</dbReference>
<reference evidence="1 2" key="2">
    <citation type="submission" date="2018-11" db="EMBL/GenBank/DDBJ databases">
        <authorList>
            <consortium name="Pathogen Informatics"/>
        </authorList>
    </citation>
    <scope>NUCLEOTIDE SEQUENCE [LARGE SCALE GENOMIC DNA]</scope>
</reference>
<sequence>MKHCHPPTGLTMVRQMAYKQAPNSDWLLARISLLTTDEQTFKRKAKVAVAAFNFRADGGSLWLSHEPVGNAKACVSGVIEWRNNERATIVKTICDKLSTCFLGLSEECRKAFNHHRGIVERCSCNEDLKLDDLIPAFGYCIDTALNEKQIPAVSNILERIHRKLCKRVDYVQTLCAS</sequence>
<protein>
    <submittedName>
        <fullName evidence="3">Saposin B-type domain-containing protein</fullName>
    </submittedName>
</protein>
<evidence type="ECO:0000313" key="1">
    <source>
        <dbReference type="EMBL" id="VDP11717.1"/>
    </source>
</evidence>
<gene>
    <name evidence="1" type="ORF">SBAD_LOCUS7061</name>
</gene>
<evidence type="ECO:0000313" key="2">
    <source>
        <dbReference type="Proteomes" id="UP000270296"/>
    </source>
</evidence>
<keyword evidence="2" id="KW-1185">Reference proteome</keyword>
<reference evidence="3" key="1">
    <citation type="submission" date="2016-06" db="UniProtKB">
        <authorList>
            <consortium name="WormBaseParasite"/>
        </authorList>
    </citation>
    <scope>IDENTIFICATION</scope>
</reference>
<accession>A0A183ITW4</accession>
<dbReference type="WBParaSite" id="SBAD_0000732701-mRNA-1">
    <property type="protein sequence ID" value="SBAD_0000732701-mRNA-1"/>
    <property type="gene ID" value="SBAD_0000732701"/>
</dbReference>
<dbReference type="AlphaFoldDB" id="A0A183ITW4"/>
<organism evidence="3">
    <name type="scientific">Soboliphyme baturini</name>
    <dbReference type="NCBI Taxonomy" id="241478"/>
    <lineage>
        <taxon>Eukaryota</taxon>
        <taxon>Metazoa</taxon>
        <taxon>Ecdysozoa</taxon>
        <taxon>Nematoda</taxon>
        <taxon>Enoplea</taxon>
        <taxon>Dorylaimia</taxon>
        <taxon>Dioctophymatida</taxon>
        <taxon>Dioctophymatoidea</taxon>
        <taxon>Soboliphymatidae</taxon>
        <taxon>Soboliphyme</taxon>
    </lineage>
</organism>
<evidence type="ECO:0000313" key="3">
    <source>
        <dbReference type="WBParaSite" id="SBAD_0000732701-mRNA-1"/>
    </source>
</evidence>
<dbReference type="EMBL" id="UZAM01010284">
    <property type="protein sequence ID" value="VDP11717.1"/>
    <property type="molecule type" value="Genomic_DNA"/>
</dbReference>